<name>A0A6C0ITZ8_9ZZZZ</name>
<dbReference type="EMBL" id="MN740259">
    <property type="protein sequence ID" value="QHT96542.1"/>
    <property type="molecule type" value="Genomic_DNA"/>
</dbReference>
<keyword evidence="1" id="KW-0812">Transmembrane</keyword>
<proteinExistence type="predicted"/>
<keyword evidence="1" id="KW-1133">Transmembrane helix</keyword>
<dbReference type="AlphaFoldDB" id="A0A6C0ITZ8"/>
<protein>
    <submittedName>
        <fullName evidence="2">Uncharacterized protein</fullName>
    </submittedName>
</protein>
<reference evidence="2" key="1">
    <citation type="journal article" date="2020" name="Nature">
        <title>Giant virus diversity and host interactions through global metagenomics.</title>
        <authorList>
            <person name="Schulz F."/>
            <person name="Roux S."/>
            <person name="Paez-Espino D."/>
            <person name="Jungbluth S."/>
            <person name="Walsh D.A."/>
            <person name="Denef V.J."/>
            <person name="McMahon K.D."/>
            <person name="Konstantinidis K.T."/>
            <person name="Eloe-Fadrosh E.A."/>
            <person name="Kyrpides N.C."/>
            <person name="Woyke T."/>
        </authorList>
    </citation>
    <scope>NUCLEOTIDE SEQUENCE</scope>
    <source>
        <strain evidence="2">GVMAG-M-3300024302-11</strain>
    </source>
</reference>
<keyword evidence="1" id="KW-0472">Membrane</keyword>
<accession>A0A6C0ITZ8</accession>
<evidence type="ECO:0000313" key="2">
    <source>
        <dbReference type="EMBL" id="QHT96542.1"/>
    </source>
</evidence>
<sequence>MEFVDKFYSSLHSNKIVSTILTTFLIVYGGMASPNLPGFIRKMFENKIFKILILSLVVYSSNKDPKFAIMMALIFTITLTLIDQKNFFEKFTQPSENCKRFIETNTIDPNNWRNDCCCARNDEHHVETCIDAIDADDNLSTEEAELIKNNYLDKICTK</sequence>
<organism evidence="2">
    <name type="scientific">viral metagenome</name>
    <dbReference type="NCBI Taxonomy" id="1070528"/>
    <lineage>
        <taxon>unclassified sequences</taxon>
        <taxon>metagenomes</taxon>
        <taxon>organismal metagenomes</taxon>
    </lineage>
</organism>
<evidence type="ECO:0000256" key="1">
    <source>
        <dbReference type="SAM" id="Phobius"/>
    </source>
</evidence>
<feature type="transmembrane region" description="Helical" evidence="1">
    <location>
        <begin position="16"/>
        <end position="32"/>
    </location>
</feature>